<feature type="region of interest" description="Disordered" evidence="1">
    <location>
        <begin position="129"/>
        <end position="187"/>
    </location>
</feature>
<feature type="region of interest" description="Disordered" evidence="1">
    <location>
        <begin position="82"/>
        <end position="115"/>
    </location>
</feature>
<feature type="region of interest" description="Disordered" evidence="1">
    <location>
        <begin position="291"/>
        <end position="316"/>
    </location>
</feature>
<proteinExistence type="predicted"/>
<evidence type="ECO:0000313" key="3">
    <source>
        <dbReference type="Proteomes" id="UP001448207"/>
    </source>
</evidence>
<feature type="region of interest" description="Disordered" evidence="1">
    <location>
        <begin position="220"/>
        <end position="244"/>
    </location>
</feature>
<feature type="compositionally biased region" description="Polar residues" evidence="1">
    <location>
        <begin position="229"/>
        <end position="244"/>
    </location>
</feature>
<feature type="compositionally biased region" description="Low complexity" evidence="1">
    <location>
        <begin position="169"/>
        <end position="185"/>
    </location>
</feature>
<sequence length="638" mass="70716">MSTNSDIDVLTNDWVQKLQFGNQVDSNLQFAVSGESTKIEIGDIPPDIFFTPEMNFDSNPTQLPTISIQPSSTSDSYLNTILGNQTSTSKNPSSTTPKSATTPTAPSSACEGSDTCSCYKCQRQRRRLGAKGRLATQSPAQRSNSVNTSPTTMQTLSPPTIQRSRSFATPTTTPVQPQKTRQRQTSLLIRKKPDVLSYEQHMPKPVYSLEDSIYGVKIQAPRQDDSRSKTFVSDNTSKTSNQTENYEISWKDEEGDDLLKSLQTFQSIFDEKAEHDVDGLSDLLEERAKQLKERQEQSLKAALEPKPPQKPSRRPDCLTLSYRQGPSHKHLTLYHLMKMPGPAQRVDAYERAFSHCVRSNSGLASWLERQSNKEPSDMMKSYHPSQPRRTHKRLLHAMLPSSRKNRIEMADDLFSRTLRASDTLHQPKLSTQSVPTPTDILSVAHALLPNQSLAFMSQDLDRNNTDIKAYDHIDRPSKPVLPQSGHSSGSSSPSNHVEMLTPPGTRQLFDKDQGKDNASISSGSVEGDSKATRSSRFFASFGRKSTRSKTIGPSSIYSFETVDSVKVSYSPQSMARAHTDSAVGGVNTRPTHEKALDDLCKIMPHIKRSVLAEYVGEAGGDYMKALLLCKNAVTAGKL</sequence>
<reference evidence="2 3" key="1">
    <citation type="submission" date="2024-04" db="EMBL/GenBank/DDBJ databases">
        <title>Symmetric and asymmetric DNA N6-adenine methylation regulates different biological responses in Mucorales.</title>
        <authorList>
            <consortium name="Lawrence Berkeley National Laboratory"/>
            <person name="Lax C."/>
            <person name="Mondo S.J."/>
            <person name="Osorio-Concepcion M."/>
            <person name="Muszewska A."/>
            <person name="Corrochano-Luque M."/>
            <person name="Gutierrez G."/>
            <person name="Riley R."/>
            <person name="Lipzen A."/>
            <person name="Guo J."/>
            <person name="Hundley H."/>
            <person name="Amirebrahimi M."/>
            <person name="Ng V."/>
            <person name="Lorenzo-Gutierrez D."/>
            <person name="Binder U."/>
            <person name="Yang J."/>
            <person name="Song Y."/>
            <person name="Canovas D."/>
            <person name="Navarro E."/>
            <person name="Freitag M."/>
            <person name="Gabaldon T."/>
            <person name="Grigoriev I.V."/>
            <person name="Corrochano L.M."/>
            <person name="Nicolas F.E."/>
            <person name="Garre V."/>
        </authorList>
    </citation>
    <scope>NUCLEOTIDE SEQUENCE [LARGE SCALE GENOMIC DNA]</scope>
    <source>
        <strain evidence="2 3">L51</strain>
    </source>
</reference>
<feature type="compositionally biased region" description="Low complexity" evidence="1">
    <location>
        <begin position="484"/>
        <end position="494"/>
    </location>
</feature>
<accession>A0ABR3AWG9</accession>
<organism evidence="2 3">
    <name type="scientific">Phycomyces blakesleeanus</name>
    <dbReference type="NCBI Taxonomy" id="4837"/>
    <lineage>
        <taxon>Eukaryota</taxon>
        <taxon>Fungi</taxon>
        <taxon>Fungi incertae sedis</taxon>
        <taxon>Mucoromycota</taxon>
        <taxon>Mucoromycotina</taxon>
        <taxon>Mucoromycetes</taxon>
        <taxon>Mucorales</taxon>
        <taxon>Phycomycetaceae</taxon>
        <taxon>Phycomyces</taxon>
    </lineage>
</organism>
<keyword evidence="3" id="KW-1185">Reference proteome</keyword>
<dbReference type="Proteomes" id="UP001448207">
    <property type="component" value="Unassembled WGS sequence"/>
</dbReference>
<gene>
    <name evidence="2" type="ORF">J3Q64DRAFT_1748647</name>
</gene>
<feature type="compositionally biased region" description="Polar residues" evidence="1">
    <location>
        <begin position="135"/>
        <end position="168"/>
    </location>
</feature>
<name>A0ABR3AWG9_PHYBL</name>
<evidence type="ECO:0000256" key="1">
    <source>
        <dbReference type="SAM" id="MobiDB-lite"/>
    </source>
</evidence>
<comment type="caution">
    <text evidence="2">The sequence shown here is derived from an EMBL/GenBank/DDBJ whole genome shotgun (WGS) entry which is preliminary data.</text>
</comment>
<evidence type="ECO:0000313" key="2">
    <source>
        <dbReference type="EMBL" id="KAL0083661.1"/>
    </source>
</evidence>
<protein>
    <submittedName>
        <fullName evidence="2">Uncharacterized protein</fullName>
    </submittedName>
</protein>
<dbReference type="EMBL" id="JBCLYO010000013">
    <property type="protein sequence ID" value="KAL0083661.1"/>
    <property type="molecule type" value="Genomic_DNA"/>
</dbReference>
<feature type="region of interest" description="Disordered" evidence="1">
    <location>
        <begin position="473"/>
        <end position="529"/>
    </location>
</feature>
<feature type="compositionally biased region" description="Low complexity" evidence="1">
    <location>
        <begin position="86"/>
        <end position="109"/>
    </location>
</feature>